<dbReference type="GO" id="GO:0003676">
    <property type="term" value="F:nucleic acid binding"/>
    <property type="evidence" value="ECO:0007669"/>
    <property type="project" value="InterPro"/>
</dbReference>
<dbReference type="Proteomes" id="UP001212152">
    <property type="component" value="Unassembled WGS sequence"/>
</dbReference>
<dbReference type="GO" id="GO:0010521">
    <property type="term" value="F:telomerase inhibitor activity"/>
    <property type="evidence" value="ECO:0007669"/>
    <property type="project" value="TreeGrafter"/>
</dbReference>
<feature type="compositionally biased region" description="Acidic residues" evidence="1">
    <location>
        <begin position="211"/>
        <end position="221"/>
    </location>
</feature>
<name>A0AAD5TPQ9_9FUNG</name>
<dbReference type="PANTHER" id="PTHR23149">
    <property type="entry name" value="G PATCH DOMAIN CONTAINING PROTEIN"/>
    <property type="match status" value="1"/>
</dbReference>
<sequence>MGLAGPRSKQRIGLDPQNRAWKDDKSKFGLKMMQKMGWTEGKGLGVNEDGQKEHVKVRLKENNLGLGADRRTIDNWLDNNSAFDALLKGMAGNEDVAAGGETTTTTTTTVETVAEQTPPAAVSGRLYHRQKFRRNKAVSGFNAEQLSMILGVKHTPAVAAKETSPEAESPSDAIKDDPLLRVAATTVQDYFAQKMAARGLAPSVAARPAAETEEEDEDDYDAPPSFGGLGLGATSQQPATAAPPPAAHYMSSVGFTMGGPGLSSFIKTVDVSVTETLMQATSTLTAANGEDEQGATSTSTTPSKASEKAAKRARKEQARAEKAERKQKRAEKRALKAASSKLPTPAESPSQKPAELVPQQPAEEPLTAPAVKQKKKSKKEKALADEPSLEQLDSGKKRRREEDEKASDPKPKSKKEKKEKTEKKEKMEKKEEERKRAKAKKVKA</sequence>
<accession>A0AAD5TPQ9</accession>
<feature type="compositionally biased region" description="Low complexity" evidence="1">
    <location>
        <begin position="295"/>
        <end position="304"/>
    </location>
</feature>
<dbReference type="EMBL" id="JADGJQ010000014">
    <property type="protein sequence ID" value="KAJ3181002.1"/>
    <property type="molecule type" value="Genomic_DNA"/>
</dbReference>
<evidence type="ECO:0000259" key="2">
    <source>
        <dbReference type="PROSITE" id="PS50174"/>
    </source>
</evidence>
<protein>
    <submittedName>
        <fullName evidence="3">PIN2/TERF1-interacting telomerase inhibitor 1</fullName>
    </submittedName>
</protein>
<feature type="region of interest" description="Disordered" evidence="1">
    <location>
        <begin position="1"/>
        <end position="24"/>
    </location>
</feature>
<evidence type="ECO:0000313" key="4">
    <source>
        <dbReference type="Proteomes" id="UP001212152"/>
    </source>
</evidence>
<dbReference type="SMART" id="SM00443">
    <property type="entry name" value="G_patch"/>
    <property type="match status" value="1"/>
</dbReference>
<dbReference type="Pfam" id="PF01585">
    <property type="entry name" value="G-patch"/>
    <property type="match status" value="1"/>
</dbReference>
<feature type="compositionally biased region" description="Basic and acidic residues" evidence="1">
    <location>
        <begin position="305"/>
        <end position="324"/>
    </location>
</feature>
<dbReference type="InterPro" id="IPR000467">
    <property type="entry name" value="G_patch_dom"/>
</dbReference>
<dbReference type="PROSITE" id="PS50174">
    <property type="entry name" value="G_PATCH"/>
    <property type="match status" value="1"/>
</dbReference>
<feature type="compositionally biased region" description="Basic and acidic residues" evidence="1">
    <location>
        <begin position="400"/>
        <end position="435"/>
    </location>
</feature>
<evidence type="ECO:0000256" key="1">
    <source>
        <dbReference type="SAM" id="MobiDB-lite"/>
    </source>
</evidence>
<feature type="region of interest" description="Disordered" evidence="1">
    <location>
        <begin position="201"/>
        <end position="245"/>
    </location>
</feature>
<feature type="domain" description="G-patch" evidence="2">
    <location>
        <begin position="25"/>
        <end position="71"/>
    </location>
</feature>
<dbReference type="GO" id="GO:0005730">
    <property type="term" value="C:nucleolus"/>
    <property type="evidence" value="ECO:0007669"/>
    <property type="project" value="TreeGrafter"/>
</dbReference>
<comment type="caution">
    <text evidence="3">The sequence shown here is derived from an EMBL/GenBank/DDBJ whole genome shotgun (WGS) entry which is preliminary data.</text>
</comment>
<dbReference type="InterPro" id="IPR050656">
    <property type="entry name" value="PINX1"/>
</dbReference>
<evidence type="ECO:0000313" key="3">
    <source>
        <dbReference type="EMBL" id="KAJ3181002.1"/>
    </source>
</evidence>
<dbReference type="AlphaFoldDB" id="A0AAD5TPQ9"/>
<dbReference type="PANTHER" id="PTHR23149:SF27">
    <property type="entry name" value="PIN2_TERF1-INTERACTING TELOMERASE INHIBITOR 1"/>
    <property type="match status" value="1"/>
</dbReference>
<proteinExistence type="predicted"/>
<feature type="region of interest" description="Disordered" evidence="1">
    <location>
        <begin position="284"/>
        <end position="444"/>
    </location>
</feature>
<gene>
    <name evidence="3" type="primary">PINX1</name>
    <name evidence="3" type="ORF">HDU87_001651</name>
</gene>
<keyword evidence="4" id="KW-1185">Reference proteome</keyword>
<reference evidence="3" key="1">
    <citation type="submission" date="2020-05" db="EMBL/GenBank/DDBJ databases">
        <title>Phylogenomic resolution of chytrid fungi.</title>
        <authorList>
            <person name="Stajich J.E."/>
            <person name="Amses K."/>
            <person name="Simmons R."/>
            <person name="Seto K."/>
            <person name="Myers J."/>
            <person name="Bonds A."/>
            <person name="Quandt C.A."/>
            <person name="Barry K."/>
            <person name="Liu P."/>
            <person name="Grigoriev I."/>
            <person name="Longcore J.E."/>
            <person name="James T.Y."/>
        </authorList>
    </citation>
    <scope>NUCLEOTIDE SEQUENCE</scope>
    <source>
        <strain evidence="3">JEL0379</strain>
    </source>
</reference>
<organism evidence="3 4">
    <name type="scientific">Geranomyces variabilis</name>
    <dbReference type="NCBI Taxonomy" id="109894"/>
    <lineage>
        <taxon>Eukaryota</taxon>
        <taxon>Fungi</taxon>
        <taxon>Fungi incertae sedis</taxon>
        <taxon>Chytridiomycota</taxon>
        <taxon>Chytridiomycota incertae sedis</taxon>
        <taxon>Chytridiomycetes</taxon>
        <taxon>Spizellomycetales</taxon>
        <taxon>Powellomycetaceae</taxon>
        <taxon>Geranomyces</taxon>
    </lineage>
</organism>